<evidence type="ECO:0000313" key="3">
    <source>
        <dbReference type="Proteomes" id="UP000887577"/>
    </source>
</evidence>
<dbReference type="WBParaSite" id="PSU_v2.g16759.t1">
    <property type="protein sequence ID" value="PSU_v2.g16759.t1"/>
    <property type="gene ID" value="PSU_v2.g16759"/>
</dbReference>
<evidence type="ECO:0000256" key="1">
    <source>
        <dbReference type="SAM" id="Coils"/>
    </source>
</evidence>
<evidence type="ECO:0000313" key="4">
    <source>
        <dbReference type="WBParaSite" id="PSU_v2.g16759.t1"/>
    </source>
</evidence>
<feature type="coiled-coil region" evidence="1">
    <location>
        <begin position="228"/>
        <end position="255"/>
    </location>
</feature>
<proteinExistence type="predicted"/>
<feature type="region of interest" description="Disordered" evidence="2">
    <location>
        <begin position="1"/>
        <end position="31"/>
    </location>
</feature>
<dbReference type="AlphaFoldDB" id="A0A914Y986"/>
<sequence length="328" mass="37715">METEEEKRVRLQKDAETKQIKRENETENEKNERLITVKEQMSVKRTIKKLEKQEKLKKERAERIEVLKKVMPFVVRKGGEFKNVEPFKLGKRDKICKGCGAKHYRTEKRQQDGTYTSCCKQGKIKMEAGVPDYPQNLKDLMTKKYKNDKYVKVFDANKRMINSSLSCAHMYAKNVNLAPGVPYLKIQGKVLHKMPRTYIPSGDNATFAGQNYIVDSAEATVARVQAGLKNNIKLNEELMKELDETIREVNIFAQAYTMLKETMEKQKAHEAATGEKSNELRLVFKGKPNAKRNYDRVEAENEIALVYTPGPDGEIPRDDINGIHVLNL</sequence>
<reference evidence="4" key="1">
    <citation type="submission" date="2022-11" db="UniProtKB">
        <authorList>
            <consortium name="WormBaseParasite"/>
        </authorList>
    </citation>
    <scope>IDENTIFICATION</scope>
</reference>
<dbReference type="PANTHER" id="PTHR45786">
    <property type="entry name" value="DNA BINDING PROTEIN-LIKE"/>
    <property type="match status" value="1"/>
</dbReference>
<name>A0A914Y986_9BILA</name>
<organism evidence="3 4">
    <name type="scientific">Panagrolaimus superbus</name>
    <dbReference type="NCBI Taxonomy" id="310955"/>
    <lineage>
        <taxon>Eukaryota</taxon>
        <taxon>Metazoa</taxon>
        <taxon>Ecdysozoa</taxon>
        <taxon>Nematoda</taxon>
        <taxon>Chromadorea</taxon>
        <taxon>Rhabditida</taxon>
        <taxon>Tylenchina</taxon>
        <taxon>Panagrolaimomorpha</taxon>
        <taxon>Panagrolaimoidea</taxon>
        <taxon>Panagrolaimidae</taxon>
        <taxon>Panagrolaimus</taxon>
    </lineage>
</organism>
<accession>A0A914Y986</accession>
<dbReference type="PANTHER" id="PTHR45786:SF74">
    <property type="entry name" value="ATP-DEPENDENT DNA HELICASE"/>
    <property type="match status" value="1"/>
</dbReference>
<keyword evidence="1" id="KW-0175">Coiled coil</keyword>
<dbReference type="Proteomes" id="UP000887577">
    <property type="component" value="Unplaced"/>
</dbReference>
<evidence type="ECO:0000256" key="2">
    <source>
        <dbReference type="SAM" id="MobiDB-lite"/>
    </source>
</evidence>
<keyword evidence="3" id="KW-1185">Reference proteome</keyword>
<protein>
    <submittedName>
        <fullName evidence="4">Uncharacterized protein</fullName>
    </submittedName>
</protein>